<gene>
    <name evidence="1" type="ORF">L1987_79628</name>
</gene>
<evidence type="ECO:0000313" key="2">
    <source>
        <dbReference type="Proteomes" id="UP001056120"/>
    </source>
</evidence>
<keyword evidence="2" id="KW-1185">Reference proteome</keyword>
<reference evidence="2" key="1">
    <citation type="journal article" date="2022" name="Mol. Ecol. Resour.">
        <title>The genomes of chicory, endive, great burdock and yacon provide insights into Asteraceae palaeo-polyploidization history and plant inulin production.</title>
        <authorList>
            <person name="Fan W."/>
            <person name="Wang S."/>
            <person name="Wang H."/>
            <person name="Wang A."/>
            <person name="Jiang F."/>
            <person name="Liu H."/>
            <person name="Zhao H."/>
            <person name="Xu D."/>
            <person name="Zhang Y."/>
        </authorList>
    </citation>
    <scope>NUCLEOTIDE SEQUENCE [LARGE SCALE GENOMIC DNA]</scope>
    <source>
        <strain evidence="2">cv. Yunnan</strain>
    </source>
</reference>
<protein>
    <submittedName>
        <fullName evidence="1">Uncharacterized protein</fullName>
    </submittedName>
</protein>
<reference evidence="1 2" key="2">
    <citation type="journal article" date="2022" name="Mol. Ecol. Resour.">
        <title>The genomes of chicory, endive, great burdock and yacon provide insights into Asteraceae paleo-polyploidization history and plant inulin production.</title>
        <authorList>
            <person name="Fan W."/>
            <person name="Wang S."/>
            <person name="Wang H."/>
            <person name="Wang A."/>
            <person name="Jiang F."/>
            <person name="Liu H."/>
            <person name="Zhao H."/>
            <person name="Xu D."/>
            <person name="Zhang Y."/>
        </authorList>
    </citation>
    <scope>NUCLEOTIDE SEQUENCE [LARGE SCALE GENOMIC DNA]</scope>
    <source>
        <strain evidence="2">cv. Yunnan</strain>
        <tissue evidence="1">Leaves</tissue>
    </source>
</reference>
<dbReference type="Proteomes" id="UP001056120">
    <property type="component" value="Linkage Group LG27"/>
</dbReference>
<accession>A0ACB8YLX4</accession>
<comment type="caution">
    <text evidence="1">The sequence shown here is derived from an EMBL/GenBank/DDBJ whole genome shotgun (WGS) entry which is preliminary data.</text>
</comment>
<name>A0ACB8YLX4_9ASTR</name>
<evidence type="ECO:0000313" key="1">
    <source>
        <dbReference type="EMBL" id="KAI3685959.1"/>
    </source>
</evidence>
<sequence length="77" mass="8638">MCDAASFGSSEIDLLASSAADLANLTEESSSYRKNLLPLSLKLHRHRKSFKYTFNSSKSLSDLSIVFVIRIKVYFMS</sequence>
<organism evidence="1 2">
    <name type="scientific">Smallanthus sonchifolius</name>
    <dbReference type="NCBI Taxonomy" id="185202"/>
    <lineage>
        <taxon>Eukaryota</taxon>
        <taxon>Viridiplantae</taxon>
        <taxon>Streptophyta</taxon>
        <taxon>Embryophyta</taxon>
        <taxon>Tracheophyta</taxon>
        <taxon>Spermatophyta</taxon>
        <taxon>Magnoliopsida</taxon>
        <taxon>eudicotyledons</taxon>
        <taxon>Gunneridae</taxon>
        <taxon>Pentapetalae</taxon>
        <taxon>asterids</taxon>
        <taxon>campanulids</taxon>
        <taxon>Asterales</taxon>
        <taxon>Asteraceae</taxon>
        <taxon>Asteroideae</taxon>
        <taxon>Heliantheae alliance</taxon>
        <taxon>Millerieae</taxon>
        <taxon>Smallanthus</taxon>
    </lineage>
</organism>
<proteinExistence type="predicted"/>
<dbReference type="EMBL" id="CM042044">
    <property type="protein sequence ID" value="KAI3685959.1"/>
    <property type="molecule type" value="Genomic_DNA"/>
</dbReference>